<reference evidence="3" key="1">
    <citation type="submission" date="2023-06" db="EMBL/GenBank/DDBJ databases">
        <authorList>
            <person name="Delattre M."/>
        </authorList>
    </citation>
    <scope>NUCLEOTIDE SEQUENCE</scope>
    <source>
        <strain evidence="3">AF72</strain>
    </source>
</reference>
<feature type="compositionally biased region" description="Basic and acidic residues" evidence="1">
    <location>
        <begin position="20"/>
        <end position="30"/>
    </location>
</feature>
<gene>
    <name evidence="3" type="ORF">MSPICULIGERA_LOCUS16464</name>
</gene>
<feature type="non-terminal residue" evidence="3">
    <location>
        <position position="1"/>
    </location>
</feature>
<feature type="domain" description="Piwi" evidence="2">
    <location>
        <begin position="587"/>
        <end position="873"/>
    </location>
</feature>
<dbReference type="Pfam" id="PF16486">
    <property type="entry name" value="ArgoN"/>
    <property type="match status" value="1"/>
</dbReference>
<feature type="region of interest" description="Disordered" evidence="1">
    <location>
        <begin position="1"/>
        <end position="59"/>
    </location>
</feature>
<dbReference type="Gene3D" id="3.30.420.10">
    <property type="entry name" value="Ribonuclease H-like superfamily/Ribonuclease H"/>
    <property type="match status" value="1"/>
</dbReference>
<dbReference type="GO" id="GO:0003676">
    <property type="term" value="F:nucleic acid binding"/>
    <property type="evidence" value="ECO:0007669"/>
    <property type="project" value="InterPro"/>
</dbReference>
<dbReference type="InterPro" id="IPR003165">
    <property type="entry name" value="Piwi"/>
</dbReference>
<evidence type="ECO:0000256" key="1">
    <source>
        <dbReference type="SAM" id="MobiDB-lite"/>
    </source>
</evidence>
<dbReference type="PROSITE" id="PS50822">
    <property type="entry name" value="PIWI"/>
    <property type="match status" value="1"/>
</dbReference>
<protein>
    <recommendedName>
        <fullName evidence="2">Piwi domain-containing protein</fullName>
    </recommendedName>
</protein>
<dbReference type="EMBL" id="CATQJA010002653">
    <property type="protein sequence ID" value="CAJ0578203.1"/>
    <property type="molecule type" value="Genomic_DNA"/>
</dbReference>
<sequence>MPSNAAKNRRRQQVAARLQPKQEEPPKETEAASFRRSQATTPRQNRLGSNSSALIDPKMAPADRSKFEKIILRTNIFPVQMDPETIVYRYSMQPKLLLNAERTRRAELIRLALKAALEAYGLLRNGAHIVHDDSATIFTDGELQLKQHNHTLTVNIRQLPPRARELLERPDAEQIELFIEPCREYVASFRLGDALDDIKNGGTDRPLRQFLEILTSQPASGYTNFGRGRSYKNEVMPDVRGALGQCGHERRQGVRKGIRFIEGPTGGKDLVAALVLDGTVVFACIGTFYKPQPLLDAVLAINGWRSARDADFRKTTDQGRWAFAKTNCLLHGLRLGINGTPTTFVSAGLSKDAAGNDWPLVLPKGHGPLRPMAIDQLTILGNQRVPLKKAEVPPDRPALPAQRYSAIADHLAALDLATDSSRTLASLGVKISQKPMEVEGFIRNAPTVNYGGKNWKTENASWRTAAVGYTVGAKLAGITVLWGGAGRGQDPRSAEGSVQAFANQLRQTAQRKGVTIGQVDFVPEPIEIDSQLNGEGSYFKKARDSEAKANTSRRPGDPYKRWMIIYVDTKTVTSHGSLKLAEAKHQILTMHITIELLQRLNNATWENLLAKLNMKAGGLNHSVLPQGPAQKLWNGNTLVIGYDVAHPTRGQTAQQLALGGIGEPSVVGFAANCTKLRDAFIGHFAYQKPRKEAVDDEVLIKFLKWALKSWHDQRGKQLPENIIVMRDGVSEGQYDMVVQYELEALKFACEEFQSNYRPYFCLNVCTKRHHKRFLKTTGNGVTNAPPLTVVDRDVVSASVTEFYVQSHSPLQGTAKMTQYEVLKNEIPGLTEDALQDLIIALAFEHQISGKSISIPEPVYQADELAKRGADLFKAYLSAYGAPEKKGKDIDWDLLTKRLSNQGRALDGLRANA</sequence>
<evidence type="ECO:0000259" key="2">
    <source>
        <dbReference type="PROSITE" id="PS50822"/>
    </source>
</evidence>
<dbReference type="Pfam" id="PF02171">
    <property type="entry name" value="Piwi"/>
    <property type="match status" value="1"/>
</dbReference>
<accession>A0AA36CZF7</accession>
<evidence type="ECO:0000313" key="3">
    <source>
        <dbReference type="EMBL" id="CAJ0578203.1"/>
    </source>
</evidence>
<dbReference type="InterPro" id="IPR036397">
    <property type="entry name" value="RNaseH_sf"/>
</dbReference>
<feature type="compositionally biased region" description="Polar residues" evidence="1">
    <location>
        <begin position="35"/>
        <end position="53"/>
    </location>
</feature>
<dbReference type="Gene3D" id="3.40.50.2300">
    <property type="match status" value="1"/>
</dbReference>
<dbReference type="AlphaFoldDB" id="A0AA36CZF7"/>
<comment type="caution">
    <text evidence="3">The sequence shown here is derived from an EMBL/GenBank/DDBJ whole genome shotgun (WGS) entry which is preliminary data.</text>
</comment>
<dbReference type="SUPFAM" id="SSF53098">
    <property type="entry name" value="Ribonuclease H-like"/>
    <property type="match status" value="1"/>
</dbReference>
<dbReference type="SMART" id="SM00950">
    <property type="entry name" value="Piwi"/>
    <property type="match status" value="1"/>
</dbReference>
<name>A0AA36CZF7_9BILA</name>
<proteinExistence type="predicted"/>
<dbReference type="Proteomes" id="UP001177023">
    <property type="component" value="Unassembled WGS sequence"/>
</dbReference>
<dbReference type="PANTHER" id="PTHR22891">
    <property type="entry name" value="EUKARYOTIC TRANSLATION INITIATION FACTOR 2C"/>
    <property type="match status" value="1"/>
</dbReference>
<organism evidence="3 4">
    <name type="scientific">Mesorhabditis spiculigera</name>
    <dbReference type="NCBI Taxonomy" id="96644"/>
    <lineage>
        <taxon>Eukaryota</taxon>
        <taxon>Metazoa</taxon>
        <taxon>Ecdysozoa</taxon>
        <taxon>Nematoda</taxon>
        <taxon>Chromadorea</taxon>
        <taxon>Rhabditida</taxon>
        <taxon>Rhabditina</taxon>
        <taxon>Rhabditomorpha</taxon>
        <taxon>Rhabditoidea</taxon>
        <taxon>Rhabditidae</taxon>
        <taxon>Mesorhabditinae</taxon>
        <taxon>Mesorhabditis</taxon>
    </lineage>
</organism>
<dbReference type="InterPro" id="IPR012337">
    <property type="entry name" value="RNaseH-like_sf"/>
</dbReference>
<keyword evidence="4" id="KW-1185">Reference proteome</keyword>
<dbReference type="InterPro" id="IPR032474">
    <property type="entry name" value="Argonaute_N"/>
</dbReference>
<evidence type="ECO:0000313" key="4">
    <source>
        <dbReference type="Proteomes" id="UP001177023"/>
    </source>
</evidence>